<dbReference type="OrthoDB" id="376826at2759"/>
<feature type="region of interest" description="Disordered" evidence="1">
    <location>
        <begin position="1"/>
        <end position="53"/>
    </location>
</feature>
<name>A0A1C7N7S1_9FUNG</name>
<sequence>MENQYQEHEYQETKQKEPETLLLDEEEDFSDTTTLESSSLSEEEHQEKKTPSTFVSRVTSIPLVQDGVTTVQAIATKTSLGRFALSTANSTLSTVSRYQPSYVQTYYQSYILPHVEKADELGCRSLDMIQTRFPVVNQPTSELVKTVTSPSYQIVDGVKVTLDHSIKQPATQVAHEANRRLGNMMDNVEAVLDHYLPKAQENKRDVQEFNQAVRAYYLLNDATLRLSQAVSEQVKTTAAQLPRSRDDLVRIASSQQVLERTTTHIQLIQENLTESVKLYAQAAQKRLPPTVNQKILEIQSITQERLQLMTQQVSTQLTQLTDYLKAQSSPDWLKARAASLVDIANKQVELVRAQYSREDLSALEKAKHVAQGLQEQVLPILKNLQAQLNHYSEVAVQDLKTPFEYLGLAHTPKVAAT</sequence>
<proteinExistence type="predicted"/>
<evidence type="ECO:0000313" key="2">
    <source>
        <dbReference type="EMBL" id="OBZ84669.1"/>
    </source>
</evidence>
<evidence type="ECO:0000313" key="3">
    <source>
        <dbReference type="Proteomes" id="UP000093000"/>
    </source>
</evidence>
<dbReference type="Proteomes" id="UP000093000">
    <property type="component" value="Unassembled WGS sequence"/>
</dbReference>
<accession>A0A1C7N7S1</accession>
<feature type="compositionally biased region" description="Low complexity" evidence="1">
    <location>
        <begin position="31"/>
        <end position="40"/>
    </location>
</feature>
<evidence type="ECO:0000256" key="1">
    <source>
        <dbReference type="SAM" id="MobiDB-lite"/>
    </source>
</evidence>
<comment type="caution">
    <text evidence="2">The sequence shown here is derived from an EMBL/GenBank/DDBJ whole genome shotgun (WGS) entry which is preliminary data.</text>
</comment>
<dbReference type="EMBL" id="LUGH01000483">
    <property type="protein sequence ID" value="OBZ84669.1"/>
    <property type="molecule type" value="Genomic_DNA"/>
</dbReference>
<reference evidence="2 3" key="1">
    <citation type="submission" date="2016-03" db="EMBL/GenBank/DDBJ databases">
        <title>Choanephora cucurbitarum.</title>
        <authorList>
            <person name="Min B."/>
            <person name="Park H."/>
            <person name="Park J.-H."/>
            <person name="Shin H.-D."/>
            <person name="Choi I.-G."/>
        </authorList>
    </citation>
    <scope>NUCLEOTIDE SEQUENCE [LARGE SCALE GENOMIC DNA]</scope>
    <source>
        <strain evidence="2 3">KUS-F28377</strain>
    </source>
</reference>
<dbReference type="InParanoid" id="A0A1C7N7S1"/>
<feature type="compositionally biased region" description="Basic and acidic residues" evidence="1">
    <location>
        <begin position="1"/>
        <end position="19"/>
    </location>
</feature>
<protein>
    <submittedName>
        <fullName evidence="2">Uncharacterized protein</fullName>
    </submittedName>
</protein>
<organism evidence="2 3">
    <name type="scientific">Choanephora cucurbitarum</name>
    <dbReference type="NCBI Taxonomy" id="101091"/>
    <lineage>
        <taxon>Eukaryota</taxon>
        <taxon>Fungi</taxon>
        <taxon>Fungi incertae sedis</taxon>
        <taxon>Mucoromycota</taxon>
        <taxon>Mucoromycotina</taxon>
        <taxon>Mucoromycetes</taxon>
        <taxon>Mucorales</taxon>
        <taxon>Mucorineae</taxon>
        <taxon>Choanephoraceae</taxon>
        <taxon>Choanephoroideae</taxon>
        <taxon>Choanephora</taxon>
    </lineage>
</organism>
<dbReference type="AlphaFoldDB" id="A0A1C7N7S1"/>
<gene>
    <name evidence="2" type="ORF">A0J61_07279</name>
</gene>
<dbReference type="STRING" id="101091.A0A1C7N7S1"/>
<keyword evidence="3" id="KW-1185">Reference proteome</keyword>